<protein>
    <submittedName>
        <fullName evidence="2">Uncharacterized protein</fullName>
    </submittedName>
</protein>
<reference evidence="2" key="1">
    <citation type="submission" date="2014-09" db="EMBL/GenBank/DDBJ databases">
        <title>Genome sequence of the luminous mushroom Mycena chlorophos for searching fungal bioluminescence genes.</title>
        <authorList>
            <person name="Tanaka Y."/>
            <person name="Kasuga D."/>
            <person name="Oba Y."/>
            <person name="Hase S."/>
            <person name="Sato K."/>
            <person name="Oba Y."/>
            <person name="Sakakibara Y."/>
        </authorList>
    </citation>
    <scope>NUCLEOTIDE SEQUENCE</scope>
</reference>
<name>A0ABQ0MDM4_MYCCL</name>
<proteinExistence type="predicted"/>
<keyword evidence="3" id="KW-1185">Reference proteome</keyword>
<evidence type="ECO:0000256" key="1">
    <source>
        <dbReference type="SAM" id="MobiDB-lite"/>
    </source>
</evidence>
<evidence type="ECO:0000313" key="3">
    <source>
        <dbReference type="Proteomes" id="UP000815677"/>
    </source>
</evidence>
<accession>A0ABQ0MDM4</accession>
<dbReference type="EMBL" id="DF850021">
    <property type="protein sequence ID" value="GAT61347.1"/>
    <property type="molecule type" value="Genomic_DNA"/>
</dbReference>
<sequence>MGPLFPPPDDPSGYHLGTLAHFDLHKLESVTIIAPLQYYLPFKQDPPPKVTSLELPELRTVVAPLQIVYALVRATTNLTSVAVQGTLVARDQAFCLVRDLHAWGHPLKSLALDLVAWDGTVIPYICQQLPGLESLEVVYHQYPPRQASLWSNAVASDDPPSSTGGNSPTKRPSPRKLYFETLGTSHLPELAHLTTLRIHPFPLETYNQYPWIAPGSNRNTIAPTPSTPASRLADVESVSRMSPSLLRARLRHDRSPARGWARADARSCWQEIDSEGWEDDEIACTSTPAPGEYMNWGPAVPYVAMA</sequence>
<evidence type="ECO:0000313" key="2">
    <source>
        <dbReference type="EMBL" id="GAT61347.1"/>
    </source>
</evidence>
<organism evidence="2 3">
    <name type="scientific">Mycena chlorophos</name>
    <name type="common">Agaric fungus</name>
    <name type="synonym">Agaricus chlorophos</name>
    <dbReference type="NCBI Taxonomy" id="658473"/>
    <lineage>
        <taxon>Eukaryota</taxon>
        <taxon>Fungi</taxon>
        <taxon>Dikarya</taxon>
        <taxon>Basidiomycota</taxon>
        <taxon>Agaricomycotina</taxon>
        <taxon>Agaricomycetes</taxon>
        <taxon>Agaricomycetidae</taxon>
        <taxon>Agaricales</taxon>
        <taxon>Marasmiineae</taxon>
        <taxon>Mycenaceae</taxon>
        <taxon>Mycena</taxon>
    </lineage>
</organism>
<gene>
    <name evidence="2" type="ORF">MCHLO_17376</name>
</gene>
<feature type="region of interest" description="Disordered" evidence="1">
    <location>
        <begin position="152"/>
        <end position="175"/>
    </location>
</feature>
<feature type="compositionally biased region" description="Polar residues" evidence="1">
    <location>
        <begin position="152"/>
        <end position="170"/>
    </location>
</feature>
<dbReference type="Proteomes" id="UP000815677">
    <property type="component" value="Unassembled WGS sequence"/>
</dbReference>